<accession>A0A1I3WPI3</accession>
<proteinExistence type="predicted"/>
<dbReference type="Proteomes" id="UP000199111">
    <property type="component" value="Unassembled WGS sequence"/>
</dbReference>
<dbReference type="EMBL" id="FOQY01000017">
    <property type="protein sequence ID" value="SFK09083.1"/>
    <property type="molecule type" value="Genomic_DNA"/>
</dbReference>
<evidence type="ECO:0000313" key="1">
    <source>
        <dbReference type="EMBL" id="SFK09083.1"/>
    </source>
</evidence>
<organism evidence="1 2">
    <name type="scientific">Streptosporangium canum</name>
    <dbReference type="NCBI Taxonomy" id="324952"/>
    <lineage>
        <taxon>Bacteria</taxon>
        <taxon>Bacillati</taxon>
        <taxon>Actinomycetota</taxon>
        <taxon>Actinomycetes</taxon>
        <taxon>Streptosporangiales</taxon>
        <taxon>Streptosporangiaceae</taxon>
        <taxon>Streptosporangium</taxon>
    </lineage>
</organism>
<gene>
    <name evidence="1" type="ORF">SAMN05216275_11743</name>
</gene>
<evidence type="ECO:0000313" key="2">
    <source>
        <dbReference type="Proteomes" id="UP000199111"/>
    </source>
</evidence>
<protein>
    <submittedName>
        <fullName evidence="1">Uncharacterized protein</fullName>
    </submittedName>
</protein>
<keyword evidence="2" id="KW-1185">Reference proteome</keyword>
<reference evidence="2" key="1">
    <citation type="submission" date="2016-10" db="EMBL/GenBank/DDBJ databases">
        <authorList>
            <person name="Varghese N."/>
            <person name="Submissions S."/>
        </authorList>
    </citation>
    <scope>NUCLEOTIDE SEQUENCE [LARGE SCALE GENOMIC DNA]</scope>
    <source>
        <strain evidence="2">CGMCC 4.2126</strain>
    </source>
</reference>
<dbReference type="AlphaFoldDB" id="A0A1I3WPI3"/>
<sequence length="45" mass="5133">MMDGELILLNPRPACTAQRAKNALLRGDLCRRDPESVEPLSRIRR</sequence>
<name>A0A1I3WPI3_9ACTN</name>